<comment type="subcellular location">
    <subcellularLocation>
        <location evidence="1">Cytoplasm</location>
    </subcellularLocation>
</comment>
<dbReference type="InterPro" id="IPR002423">
    <property type="entry name" value="Cpn60/GroEL/TCP-1"/>
</dbReference>
<name>A0A4Y2SDR7_ARAVE</name>
<reference evidence="9 10" key="1">
    <citation type="journal article" date="2019" name="Sci. Rep.">
        <title>Orb-weaving spider Araneus ventricosus genome elucidates the spidroin gene catalogue.</title>
        <authorList>
            <person name="Kono N."/>
            <person name="Nakamura H."/>
            <person name="Ohtoshi R."/>
            <person name="Moran D.A.P."/>
            <person name="Shinohara A."/>
            <person name="Yoshida Y."/>
            <person name="Fujiwara M."/>
            <person name="Mori M."/>
            <person name="Tomita M."/>
            <person name="Arakawa K."/>
        </authorList>
    </citation>
    <scope>NUCLEOTIDE SEQUENCE [LARGE SCALE GENOMIC DNA]</scope>
</reference>
<evidence type="ECO:0000256" key="6">
    <source>
        <dbReference type="ARBA" id="ARBA00023186"/>
    </source>
</evidence>
<gene>
    <name evidence="9" type="primary">CCT8_0</name>
    <name evidence="9" type="ORF">AVEN_160137_1</name>
</gene>
<evidence type="ECO:0000256" key="4">
    <source>
        <dbReference type="ARBA" id="ARBA00022741"/>
    </source>
</evidence>
<keyword evidence="10" id="KW-1185">Reference proteome</keyword>
<dbReference type="GO" id="GO:0005524">
    <property type="term" value="F:ATP binding"/>
    <property type="evidence" value="ECO:0007669"/>
    <property type="project" value="UniProtKB-KW"/>
</dbReference>
<evidence type="ECO:0000256" key="5">
    <source>
        <dbReference type="ARBA" id="ARBA00022840"/>
    </source>
</evidence>
<dbReference type="OrthoDB" id="1748577at2759"/>
<dbReference type="SUPFAM" id="SSF52029">
    <property type="entry name" value="GroEL apical domain-like"/>
    <property type="match status" value="1"/>
</dbReference>
<dbReference type="FunFam" id="3.50.7.10:FF:000008">
    <property type="entry name" value="T-complex protein 1 subunit theta"/>
    <property type="match status" value="1"/>
</dbReference>
<dbReference type="PANTHER" id="PTHR11353">
    <property type="entry name" value="CHAPERONIN"/>
    <property type="match status" value="1"/>
</dbReference>
<organism evidence="9 10">
    <name type="scientific">Araneus ventricosus</name>
    <name type="common">Orbweaver spider</name>
    <name type="synonym">Epeira ventricosa</name>
    <dbReference type="NCBI Taxonomy" id="182803"/>
    <lineage>
        <taxon>Eukaryota</taxon>
        <taxon>Metazoa</taxon>
        <taxon>Ecdysozoa</taxon>
        <taxon>Arthropoda</taxon>
        <taxon>Chelicerata</taxon>
        <taxon>Arachnida</taxon>
        <taxon>Araneae</taxon>
        <taxon>Araneomorphae</taxon>
        <taxon>Entelegynae</taxon>
        <taxon>Araneoidea</taxon>
        <taxon>Araneidae</taxon>
        <taxon>Araneus</taxon>
    </lineage>
</organism>
<dbReference type="GO" id="GO:0005737">
    <property type="term" value="C:cytoplasm"/>
    <property type="evidence" value="ECO:0007669"/>
    <property type="project" value="UniProtKB-SubCell"/>
</dbReference>
<evidence type="ECO:0000256" key="1">
    <source>
        <dbReference type="ARBA" id="ARBA00004496"/>
    </source>
</evidence>
<keyword evidence="3" id="KW-0963">Cytoplasm</keyword>
<comment type="caution">
    <text evidence="9">The sequence shown here is derived from an EMBL/GenBank/DDBJ whole genome shotgun (WGS) entry which is preliminary data.</text>
</comment>
<sequence>MHAKKMKLPTFQRALQIKEIADCGIKVVVSGGKYGDMALHYLNKYGIMAVRLQSKFDVRRLCRTVGATPLPKLCTPSKEELGFCDQVYISEIGDTPVVIFKQGTYLAS</sequence>
<dbReference type="Gene3D" id="3.50.7.10">
    <property type="entry name" value="GroEL"/>
    <property type="match status" value="1"/>
</dbReference>
<dbReference type="InterPro" id="IPR017998">
    <property type="entry name" value="Chaperone_TCP-1"/>
</dbReference>
<proteinExistence type="inferred from homology"/>
<comment type="subunit">
    <text evidence="8">Heterooligomeric complex.</text>
</comment>
<evidence type="ECO:0000256" key="2">
    <source>
        <dbReference type="ARBA" id="ARBA00008020"/>
    </source>
</evidence>
<comment type="function">
    <text evidence="7">Molecular chaperone; assists the folding of proteins upon ATP hydrolysis. Known to play a role, in vitro, in the folding of actin and tubulin. Required for correct subcellular localization of pgl-1.</text>
</comment>
<evidence type="ECO:0000256" key="3">
    <source>
        <dbReference type="ARBA" id="ARBA00022490"/>
    </source>
</evidence>
<dbReference type="EMBL" id="BGPR01020907">
    <property type="protein sequence ID" value="GBN85716.1"/>
    <property type="molecule type" value="Genomic_DNA"/>
</dbReference>
<evidence type="ECO:0000256" key="8">
    <source>
        <dbReference type="ARBA" id="ARBA00064252"/>
    </source>
</evidence>
<keyword evidence="6" id="KW-0143">Chaperone</keyword>
<evidence type="ECO:0000313" key="10">
    <source>
        <dbReference type="Proteomes" id="UP000499080"/>
    </source>
</evidence>
<keyword evidence="5" id="KW-0067">ATP-binding</keyword>
<dbReference type="AlphaFoldDB" id="A0A4Y2SDR7"/>
<evidence type="ECO:0000313" key="9">
    <source>
        <dbReference type="EMBL" id="GBN85716.1"/>
    </source>
</evidence>
<evidence type="ECO:0000256" key="7">
    <source>
        <dbReference type="ARBA" id="ARBA00058723"/>
    </source>
</evidence>
<protein>
    <submittedName>
        <fullName evidence="9">T-complex protein 1 subunit theta</fullName>
    </submittedName>
</protein>
<dbReference type="InterPro" id="IPR027409">
    <property type="entry name" value="GroEL-like_apical_dom_sf"/>
</dbReference>
<comment type="similarity">
    <text evidence="2">Belongs to the TCP-1 chaperonin family.</text>
</comment>
<accession>A0A4Y2SDR7</accession>
<dbReference type="GO" id="GO:0140662">
    <property type="term" value="F:ATP-dependent protein folding chaperone"/>
    <property type="evidence" value="ECO:0007669"/>
    <property type="project" value="InterPro"/>
</dbReference>
<keyword evidence="4" id="KW-0547">Nucleotide-binding</keyword>
<dbReference type="Pfam" id="PF00118">
    <property type="entry name" value="Cpn60_TCP1"/>
    <property type="match status" value="1"/>
</dbReference>
<dbReference type="Proteomes" id="UP000499080">
    <property type="component" value="Unassembled WGS sequence"/>
</dbReference>